<feature type="region of interest" description="Disordered" evidence="1">
    <location>
        <begin position="345"/>
        <end position="381"/>
    </location>
</feature>
<dbReference type="PANTHER" id="PTHR11439">
    <property type="entry name" value="GAG-POL-RELATED RETROTRANSPOSON"/>
    <property type="match status" value="1"/>
</dbReference>
<proteinExistence type="predicted"/>
<feature type="region of interest" description="Disordered" evidence="1">
    <location>
        <begin position="758"/>
        <end position="854"/>
    </location>
</feature>
<feature type="region of interest" description="Disordered" evidence="1">
    <location>
        <begin position="689"/>
        <end position="734"/>
    </location>
</feature>
<feature type="compositionally biased region" description="Basic and acidic residues" evidence="1">
    <location>
        <begin position="350"/>
        <end position="373"/>
    </location>
</feature>
<gene>
    <name evidence="2" type="ORF">Tci_011613</name>
</gene>
<feature type="compositionally biased region" description="Basic and acidic residues" evidence="1">
    <location>
        <begin position="1038"/>
        <end position="1063"/>
    </location>
</feature>
<dbReference type="PANTHER" id="PTHR11439:SF483">
    <property type="entry name" value="PEPTIDE SYNTHASE GLIP-LIKE, PUTATIVE (AFU_ORTHOLOGUE AFUA_3G12920)-RELATED"/>
    <property type="match status" value="1"/>
</dbReference>
<feature type="compositionally biased region" description="Basic and acidic residues" evidence="1">
    <location>
        <begin position="1083"/>
        <end position="1106"/>
    </location>
</feature>
<feature type="region of interest" description="Disordered" evidence="1">
    <location>
        <begin position="866"/>
        <end position="885"/>
    </location>
</feature>
<name>A0A6L2JUV4_TANCI</name>
<feature type="compositionally biased region" description="Polar residues" evidence="1">
    <location>
        <begin position="715"/>
        <end position="725"/>
    </location>
</feature>
<feature type="compositionally biased region" description="Polar residues" evidence="1">
    <location>
        <begin position="1120"/>
        <end position="1134"/>
    </location>
</feature>
<feature type="region of interest" description="Disordered" evidence="1">
    <location>
        <begin position="1037"/>
        <end position="1140"/>
    </location>
</feature>
<feature type="compositionally biased region" description="Acidic residues" evidence="1">
    <location>
        <begin position="809"/>
        <end position="818"/>
    </location>
</feature>
<accession>A0A6L2JUV4</accession>
<protein>
    <submittedName>
        <fullName evidence="2">Retrovirus-related Pol polyprotein from transposon TNT 1-94</fullName>
    </submittedName>
</protein>
<feature type="compositionally biased region" description="Polar residues" evidence="1">
    <location>
        <begin position="837"/>
        <end position="847"/>
    </location>
</feature>
<evidence type="ECO:0000313" key="2">
    <source>
        <dbReference type="EMBL" id="GEU39635.1"/>
    </source>
</evidence>
<feature type="compositionally biased region" description="Basic and acidic residues" evidence="1">
    <location>
        <begin position="762"/>
        <end position="777"/>
    </location>
</feature>
<evidence type="ECO:0000256" key="1">
    <source>
        <dbReference type="SAM" id="MobiDB-lite"/>
    </source>
</evidence>
<feature type="compositionally biased region" description="Basic and acidic residues" evidence="1">
    <location>
        <begin position="786"/>
        <end position="808"/>
    </location>
</feature>
<feature type="compositionally biased region" description="Basic and acidic residues" evidence="1">
    <location>
        <begin position="689"/>
        <end position="704"/>
    </location>
</feature>
<reference evidence="2" key="1">
    <citation type="journal article" date="2019" name="Sci. Rep.">
        <title>Draft genome of Tanacetum cinerariifolium, the natural source of mosquito coil.</title>
        <authorList>
            <person name="Yamashiro T."/>
            <person name="Shiraishi A."/>
            <person name="Satake H."/>
            <person name="Nakayama K."/>
        </authorList>
    </citation>
    <scope>NUCLEOTIDE SEQUENCE</scope>
</reference>
<sequence length="1362" mass="155598">MSTLAKFMIVVGAKNRPPMLDKTIYNSWQSRMLLYLKGKKNGRMMLESIENGPLVYPTIEDNGTIQPKKYAELSEQEKLQDDCDIQTTNNVLQGTELSYQERECKLYNEFDKFTSIKGETLHEYYLRFAQLINDMHIIGVTMQQVQVNTKILNALQPECKHLPIQETKLPFRMAGLLFNKFKEDRVNVLLGEGHMARQCTQPKRPRNSTLFKEKMMCVQAQEAGQELDKEQLAFLVDPGIPDGQAIQTTIPENVSFQINGLNAYDSDCDDISSVKAVLMANVSSYDLDVLFENKLYGYKLQTPEQLVVPQIPIKIEAPKELPKVNLAEAVATACYTQNGSLIRKRHNKTRVKESPKTPHFHDDPLLETLHKDSTSQGSSSNMQPSYTLLDLLGKWTKNHPLENVIRVLLDQGIFINQSNYALEIIKKYGMLSSDPVDTSMVEKSKLDEDLLGKPVDPTHYRGMIGSLMYLTSIRQDLVFTVCMCARHQAKPTEKHLHAIKIMNPLITQQRALDDDLVAPENRFVNDKCNMRIEPTKTHKEATYQVVLDTLKVSPRHKAFLVTADCMYYKKNLDYVELIWEDIMYQIDNRQITTARHSSMTYPRFTKYEENKVYGKLIHDVMLSKEVMKTKACKTYLAFATGNAIPKKARKRTTAHIKERSLTANDTIIPNDRDAALELAKSISRTEAEEQKAARLVHETHERLVTEQSTGRRRQTGVTIRDTPTVTKKKTQEQSLKLKGMELLSDVSMLAADTKKAIKASKKKDTNEGDGSKPEVLDVSKAMSSDQESKNKSWGESKDDDNDDHKSDDEITESDDDTSIDLNKTDSKEEPQGDKFVHTTNDYVPTNDETQDVDDEEYVHINEELYGDVNVEMKDDEPADKDKGDNEMTNAEKVQQEVPSIHSSSLLTVPILVILKPTVIKPPEIVTTAPAITIFPFTPPVIPTSEQSTPPPILTTSMIKTEAPTSTSKNPKSKTLFALQLRVCNLEKEVKELKQCELTTTLRASIRSEVPLAFNEYLGSTNEDAMDQEVANLIKYKKIPHDDEDRDQDPPARSDQGLKKEDNKSVQSEETIFKTADNEMPLNRGDDMGDAGEKPDSEAAPKHDWFKKPKRPPTLDPIWNTRKSVNDTPEQSWLNDPSKAKKPPLTFDGLMSTLIDFFAFVMNRLHIIELTKADLVELNKPKGNQCPYDLSKLLPLHESRGPKRQRFYGYVINRKSRHDVYSTTRILRMTSVTIDEWYGYSHFKKIIMRRAYQKLYEFIEGDIPRLHLNVIENMLLLVAQNKLYNLDCDVIVHLAVGLCILPYTTLSDPQEVIYEDKLKRKILMRTEELYKFSDGTLTLVRNTLDQTLKNLRLWYNKDMKRRK</sequence>
<comment type="caution">
    <text evidence="2">The sequence shown here is derived from an EMBL/GenBank/DDBJ whole genome shotgun (WGS) entry which is preliminary data.</text>
</comment>
<feature type="compositionally biased region" description="Basic and acidic residues" evidence="1">
    <location>
        <begin position="822"/>
        <end position="836"/>
    </location>
</feature>
<dbReference type="EMBL" id="BKCJ010001200">
    <property type="protein sequence ID" value="GEU39635.1"/>
    <property type="molecule type" value="Genomic_DNA"/>
</dbReference>
<organism evidence="2">
    <name type="scientific">Tanacetum cinerariifolium</name>
    <name type="common">Dalmatian daisy</name>
    <name type="synonym">Chrysanthemum cinerariifolium</name>
    <dbReference type="NCBI Taxonomy" id="118510"/>
    <lineage>
        <taxon>Eukaryota</taxon>
        <taxon>Viridiplantae</taxon>
        <taxon>Streptophyta</taxon>
        <taxon>Embryophyta</taxon>
        <taxon>Tracheophyta</taxon>
        <taxon>Spermatophyta</taxon>
        <taxon>Magnoliopsida</taxon>
        <taxon>eudicotyledons</taxon>
        <taxon>Gunneridae</taxon>
        <taxon>Pentapetalae</taxon>
        <taxon>asterids</taxon>
        <taxon>campanulids</taxon>
        <taxon>Asterales</taxon>
        <taxon>Asteraceae</taxon>
        <taxon>Asteroideae</taxon>
        <taxon>Anthemideae</taxon>
        <taxon>Anthemidinae</taxon>
        <taxon>Tanacetum</taxon>
    </lineage>
</organism>